<proteinExistence type="predicted"/>
<dbReference type="SUPFAM" id="SSF53474">
    <property type="entry name" value="alpha/beta-Hydrolases"/>
    <property type="match status" value="1"/>
</dbReference>
<dbReference type="InterPro" id="IPR022742">
    <property type="entry name" value="Hydrolase_4"/>
</dbReference>
<keyword evidence="2" id="KW-0378">Hydrolase</keyword>
<accession>A0A212JG56</accession>
<dbReference type="GO" id="GO:0016020">
    <property type="term" value="C:membrane"/>
    <property type="evidence" value="ECO:0007669"/>
    <property type="project" value="TreeGrafter"/>
</dbReference>
<feature type="domain" description="Serine aminopeptidase S33" evidence="1">
    <location>
        <begin position="93"/>
        <end position="267"/>
    </location>
</feature>
<dbReference type="GO" id="GO:0047372">
    <property type="term" value="F:monoacylglycerol lipase activity"/>
    <property type="evidence" value="ECO:0007669"/>
    <property type="project" value="TreeGrafter"/>
</dbReference>
<dbReference type="PANTHER" id="PTHR43798">
    <property type="entry name" value="MONOACYLGLYCEROL LIPASE"/>
    <property type="match status" value="1"/>
</dbReference>
<protein>
    <submittedName>
        <fullName evidence="2">Alpha/beta hydrolase fold</fullName>
    </submittedName>
</protein>
<dbReference type="AlphaFoldDB" id="A0A212JG56"/>
<organism evidence="2">
    <name type="scientific">uncultured Eubacteriales bacterium</name>
    <dbReference type="NCBI Taxonomy" id="172733"/>
    <lineage>
        <taxon>Bacteria</taxon>
        <taxon>Bacillati</taxon>
        <taxon>Bacillota</taxon>
        <taxon>Clostridia</taxon>
        <taxon>Eubacteriales</taxon>
        <taxon>environmental samples</taxon>
    </lineage>
</organism>
<name>A0A212JG56_9FIRM</name>
<gene>
    <name evidence="2" type="ORF">KL86CLO1_11037</name>
</gene>
<dbReference type="EMBL" id="FLUN01000001">
    <property type="protein sequence ID" value="SBV98404.1"/>
    <property type="molecule type" value="Genomic_DNA"/>
</dbReference>
<dbReference type="InterPro" id="IPR029058">
    <property type="entry name" value="AB_hydrolase_fold"/>
</dbReference>
<reference evidence="2" key="1">
    <citation type="submission" date="2016-04" db="EMBL/GenBank/DDBJ databases">
        <authorList>
            <person name="Evans L.H."/>
            <person name="Alamgir A."/>
            <person name="Owens N."/>
            <person name="Weber N.D."/>
            <person name="Virtaneva K."/>
            <person name="Barbian K."/>
            <person name="Babar A."/>
            <person name="Rosenke K."/>
        </authorList>
    </citation>
    <scope>NUCLEOTIDE SEQUENCE</scope>
    <source>
        <strain evidence="2">86</strain>
    </source>
</reference>
<dbReference type="PANTHER" id="PTHR43798:SF5">
    <property type="entry name" value="MONOACYLGLYCEROL LIPASE ABHD6"/>
    <property type="match status" value="1"/>
</dbReference>
<evidence type="ECO:0000259" key="1">
    <source>
        <dbReference type="Pfam" id="PF12146"/>
    </source>
</evidence>
<dbReference type="Gene3D" id="3.40.50.1820">
    <property type="entry name" value="alpha/beta hydrolase"/>
    <property type="match status" value="1"/>
</dbReference>
<dbReference type="Pfam" id="PF12146">
    <property type="entry name" value="Hydrolase_4"/>
    <property type="match status" value="1"/>
</dbReference>
<dbReference type="GO" id="GO:0046464">
    <property type="term" value="P:acylglycerol catabolic process"/>
    <property type="evidence" value="ECO:0007669"/>
    <property type="project" value="TreeGrafter"/>
</dbReference>
<sequence>MKPKTRLKRLIILVLPAMLLLVGAIWQSVMVHIERKTYTAIGEYADLKAYRAHYYSKGDGDVAFVFITGSGTPCAYTDFYALQNKLSTIGRTITFDHAGSGWSTGTETARTIENLVNELSILIDTVAPNKPIYLLCHSLGSLEAIGYAQAHPERVAGIIFLDSGCPEFYSTDSELLAQTMNRGSAIIRTAGINRLFGELGLLLPIYGENIRNQQLPDNLKSLDKAMYYRFTGNSSSLNTIKLINESAAKVLAGPSLGQIPTLVLSSDSGNEWNDVQLQLASWSESSRQITVNDSEHYLYWSNYDEVENYIDEFVKDSLK</sequence>
<dbReference type="InterPro" id="IPR050266">
    <property type="entry name" value="AB_hydrolase_sf"/>
</dbReference>
<evidence type="ECO:0000313" key="2">
    <source>
        <dbReference type="EMBL" id="SBV98404.1"/>
    </source>
</evidence>